<evidence type="ECO:0000259" key="2">
    <source>
        <dbReference type="PROSITE" id="PS51900"/>
    </source>
</evidence>
<feature type="domain" description="Core-binding (CB)" evidence="2">
    <location>
        <begin position="6"/>
        <end position="106"/>
    </location>
</feature>
<organism evidence="3">
    <name type="scientific">marine sediment metagenome</name>
    <dbReference type="NCBI Taxonomy" id="412755"/>
    <lineage>
        <taxon>unclassified sequences</taxon>
        <taxon>metagenomes</taxon>
        <taxon>ecological metagenomes</taxon>
    </lineage>
</organism>
<dbReference type="GO" id="GO:0015074">
    <property type="term" value="P:DNA integration"/>
    <property type="evidence" value="ECO:0007669"/>
    <property type="project" value="InterPro"/>
</dbReference>
<dbReference type="InterPro" id="IPR004107">
    <property type="entry name" value="Integrase_SAM-like_N"/>
</dbReference>
<dbReference type="PROSITE" id="PS51900">
    <property type="entry name" value="CB"/>
    <property type="match status" value="1"/>
</dbReference>
<name>X1RD37_9ZZZZ</name>
<feature type="non-terminal residue" evidence="3">
    <location>
        <position position="119"/>
    </location>
</feature>
<dbReference type="Gene3D" id="1.10.150.130">
    <property type="match status" value="1"/>
</dbReference>
<comment type="caution">
    <text evidence="3">The sequence shown here is derived from an EMBL/GenBank/DDBJ whole genome shotgun (WGS) entry which is preliminary data.</text>
</comment>
<dbReference type="GO" id="GO:0003677">
    <property type="term" value="F:DNA binding"/>
    <property type="evidence" value="ECO:0007669"/>
    <property type="project" value="UniProtKB-KW"/>
</dbReference>
<dbReference type="EMBL" id="BARV01037703">
    <property type="protein sequence ID" value="GAI53494.1"/>
    <property type="molecule type" value="Genomic_DNA"/>
</dbReference>
<dbReference type="InterPro" id="IPR044068">
    <property type="entry name" value="CB"/>
</dbReference>
<dbReference type="SUPFAM" id="SSF56349">
    <property type="entry name" value="DNA breaking-rejoining enzymes"/>
    <property type="match status" value="1"/>
</dbReference>
<protein>
    <recommendedName>
        <fullName evidence="2">Core-binding (CB) domain-containing protein</fullName>
    </recommendedName>
</protein>
<reference evidence="3" key="1">
    <citation type="journal article" date="2014" name="Front. Microbiol.">
        <title>High frequency of phylogenetically diverse reductive dehalogenase-homologous genes in deep subseafloor sedimentary metagenomes.</title>
        <authorList>
            <person name="Kawai M."/>
            <person name="Futagami T."/>
            <person name="Toyoda A."/>
            <person name="Takaki Y."/>
            <person name="Nishi S."/>
            <person name="Hori S."/>
            <person name="Arai W."/>
            <person name="Tsubouchi T."/>
            <person name="Morono Y."/>
            <person name="Uchiyama I."/>
            <person name="Ito T."/>
            <person name="Fujiyama A."/>
            <person name="Inagaki F."/>
            <person name="Takami H."/>
        </authorList>
    </citation>
    <scope>NUCLEOTIDE SEQUENCE</scope>
    <source>
        <strain evidence="3">Expedition CK06-06</strain>
    </source>
</reference>
<keyword evidence="1" id="KW-0238">DNA-binding</keyword>
<accession>X1RD37</accession>
<dbReference type="InterPro" id="IPR010998">
    <property type="entry name" value="Integrase_recombinase_N"/>
</dbReference>
<dbReference type="InterPro" id="IPR011010">
    <property type="entry name" value="DNA_brk_join_enz"/>
</dbReference>
<dbReference type="AlphaFoldDB" id="X1RD37"/>
<dbReference type="Pfam" id="PF13495">
    <property type="entry name" value="Phage_int_SAM_4"/>
    <property type="match status" value="1"/>
</dbReference>
<evidence type="ECO:0000313" key="3">
    <source>
        <dbReference type="EMBL" id="GAI53494.1"/>
    </source>
</evidence>
<sequence length="119" mass="13841">MNSLNISLDSLLIQYRLSLEAANGSPKTFQGYSDILHRFFGFLKKKGHINSVSDIGREEVRVYIRSLQNAKRWPNRPQNSEDRGKLSPVTVQDHVRAIKAFWSWLFDNGYIKKNILVKY</sequence>
<gene>
    <name evidence="3" type="ORF">S06H3_58269</name>
</gene>
<evidence type="ECO:0000256" key="1">
    <source>
        <dbReference type="ARBA" id="ARBA00023125"/>
    </source>
</evidence>
<proteinExistence type="predicted"/>